<dbReference type="PANTHER" id="PTHR11960">
    <property type="entry name" value="EUKARYOTIC TRANSLATION INITIATION FACTOR 4E RELATED"/>
    <property type="match status" value="1"/>
</dbReference>
<evidence type="ECO:0000256" key="3">
    <source>
        <dbReference type="ARBA" id="ARBA00022845"/>
    </source>
</evidence>
<dbReference type="PANTHER" id="PTHR11960:SF8">
    <property type="entry name" value="EUKARYOTIC TRANSLATION INITIATION FACTOR 4E1-RELATED"/>
    <property type="match status" value="1"/>
</dbReference>
<dbReference type="OrthoDB" id="590761at2759"/>
<gene>
    <name evidence="7" type="ORF">GNI_129190</name>
</gene>
<dbReference type="GO" id="GO:0000340">
    <property type="term" value="F:RNA 7-methylguanosine cap binding"/>
    <property type="evidence" value="ECO:0007669"/>
    <property type="project" value="TreeGrafter"/>
</dbReference>
<keyword evidence="3" id="KW-0810">Translation regulation</keyword>
<dbReference type="GO" id="GO:0006417">
    <property type="term" value="P:regulation of translation"/>
    <property type="evidence" value="ECO:0007669"/>
    <property type="project" value="UniProtKB-KW"/>
</dbReference>
<proteinExistence type="inferred from homology"/>
<evidence type="ECO:0000256" key="5">
    <source>
        <dbReference type="ARBA" id="ARBA00022917"/>
    </source>
</evidence>
<dbReference type="RefSeq" id="XP_011132104.1">
    <property type="nucleotide sequence ID" value="XM_011133802.1"/>
</dbReference>
<comment type="caution">
    <text evidence="7">The sequence shown here is derived from an EMBL/GenBank/DDBJ whole genome shotgun (WGS) entry which is preliminary data.</text>
</comment>
<dbReference type="Pfam" id="PF01652">
    <property type="entry name" value="IF4E"/>
    <property type="match status" value="1"/>
</dbReference>
<organism evidence="7 8">
    <name type="scientific">Gregarina niphandrodes</name>
    <name type="common">Septate eugregarine</name>
    <dbReference type="NCBI Taxonomy" id="110365"/>
    <lineage>
        <taxon>Eukaryota</taxon>
        <taxon>Sar</taxon>
        <taxon>Alveolata</taxon>
        <taxon>Apicomplexa</taxon>
        <taxon>Conoidasida</taxon>
        <taxon>Gregarinasina</taxon>
        <taxon>Eugregarinorida</taxon>
        <taxon>Gregarinidae</taxon>
        <taxon>Gregarina</taxon>
    </lineage>
</organism>
<dbReference type="Proteomes" id="UP000019763">
    <property type="component" value="Unassembled WGS sequence"/>
</dbReference>
<evidence type="ECO:0000313" key="8">
    <source>
        <dbReference type="Proteomes" id="UP000019763"/>
    </source>
</evidence>
<dbReference type="AlphaFoldDB" id="A0A023B1V2"/>
<reference evidence="7" key="1">
    <citation type="submission" date="2013-12" db="EMBL/GenBank/DDBJ databases">
        <authorList>
            <person name="Omoto C.K."/>
            <person name="Sibley D."/>
            <person name="Venepally P."/>
            <person name="Hadjithomas M."/>
            <person name="Karamycheva S."/>
            <person name="Brunk B."/>
            <person name="Roos D."/>
            <person name="Caler E."/>
            <person name="Lorenzi H."/>
        </authorList>
    </citation>
    <scope>NUCLEOTIDE SEQUENCE</scope>
</reference>
<dbReference type="EMBL" id="AFNH02000964">
    <property type="protein sequence ID" value="EZG48334.1"/>
    <property type="molecule type" value="Genomic_DNA"/>
</dbReference>
<dbReference type="GO" id="GO:0003743">
    <property type="term" value="F:translation initiation factor activity"/>
    <property type="evidence" value="ECO:0007669"/>
    <property type="project" value="UniProtKB-KW"/>
</dbReference>
<comment type="similarity">
    <text evidence="1 6">Belongs to the eukaryotic initiation factor 4E family.</text>
</comment>
<sequence>MAHFRWCFWLRNPSGQQQSGWSEQQTLGHSFNSVEDFWCLVNNITNPFDTSNGSNANIDYSIFRKDVKPDYDGDEFKNGGRIILKLNVKSNTPVKLYDGWIHVLLALIGESYDEIGSQCCVGLRLVIKRSNVKFEIWTVDKETTKIKTLTEAFIKLITPIIQLNKPQAEFESFDKSVTFKVAVEDSN</sequence>
<dbReference type="VEuPathDB" id="CryptoDB:GNI_129190"/>
<evidence type="ECO:0000313" key="7">
    <source>
        <dbReference type="EMBL" id="EZG48334.1"/>
    </source>
</evidence>
<evidence type="ECO:0000256" key="6">
    <source>
        <dbReference type="RuleBase" id="RU004374"/>
    </source>
</evidence>
<dbReference type="SUPFAM" id="SSF55418">
    <property type="entry name" value="eIF4e-like"/>
    <property type="match status" value="1"/>
</dbReference>
<evidence type="ECO:0000256" key="4">
    <source>
        <dbReference type="ARBA" id="ARBA00022884"/>
    </source>
</evidence>
<keyword evidence="4 6" id="KW-0694">RNA-binding</keyword>
<dbReference type="InterPro" id="IPR001040">
    <property type="entry name" value="TIF_eIF_4E"/>
</dbReference>
<dbReference type="Gene3D" id="3.30.760.10">
    <property type="entry name" value="RNA Cap, Translation Initiation Factor Eif4e"/>
    <property type="match status" value="1"/>
</dbReference>
<dbReference type="GeneID" id="22914525"/>
<keyword evidence="5 6" id="KW-0648">Protein biosynthesis</keyword>
<dbReference type="InterPro" id="IPR023398">
    <property type="entry name" value="TIF_eIF4e-like"/>
</dbReference>
<accession>A0A023B1V2</accession>
<evidence type="ECO:0000256" key="1">
    <source>
        <dbReference type="ARBA" id="ARBA00009860"/>
    </source>
</evidence>
<keyword evidence="2 6" id="KW-0396">Initiation factor</keyword>
<evidence type="ECO:0000256" key="2">
    <source>
        <dbReference type="ARBA" id="ARBA00022540"/>
    </source>
</evidence>
<dbReference type="GO" id="GO:0016281">
    <property type="term" value="C:eukaryotic translation initiation factor 4F complex"/>
    <property type="evidence" value="ECO:0007669"/>
    <property type="project" value="TreeGrafter"/>
</dbReference>
<keyword evidence="8" id="KW-1185">Reference proteome</keyword>
<name>A0A023B1V2_GRENI</name>
<dbReference type="eggNOG" id="KOG1670">
    <property type="taxonomic scope" value="Eukaryota"/>
</dbReference>
<protein>
    <submittedName>
        <fullName evidence="7">Eukaryotic translation initiation factor 4E</fullName>
    </submittedName>
</protein>